<name>A0A2I8F374_9BURK</name>
<organism evidence="1 2">
    <name type="scientific">Paraburkholderia terrae</name>
    <dbReference type="NCBI Taxonomy" id="311230"/>
    <lineage>
        <taxon>Bacteria</taxon>
        <taxon>Pseudomonadati</taxon>
        <taxon>Pseudomonadota</taxon>
        <taxon>Betaproteobacteria</taxon>
        <taxon>Burkholderiales</taxon>
        <taxon>Burkholderiaceae</taxon>
        <taxon>Paraburkholderia</taxon>
    </lineage>
</organism>
<dbReference type="RefSeq" id="WP_042309778.1">
    <property type="nucleotide sequence ID" value="NZ_CP026113.1"/>
</dbReference>
<dbReference type="AlphaFoldDB" id="A0A2I8F374"/>
<keyword evidence="1" id="KW-0456">Lyase</keyword>
<dbReference type="PANTHER" id="PTHR42905:SF16">
    <property type="entry name" value="CARBOXYPHOSPHONOENOLPYRUVATE PHOSPHONOMUTASE-LIKE PROTEIN (AFU_ORTHOLOGUE AFUA_5G07230)"/>
    <property type="match status" value="1"/>
</dbReference>
<dbReference type="EMBL" id="CP026113">
    <property type="protein sequence ID" value="AUT66122.1"/>
    <property type="molecule type" value="Genomic_DNA"/>
</dbReference>
<dbReference type="Proteomes" id="UP000243502">
    <property type="component" value="Chromosome 3"/>
</dbReference>
<dbReference type="PANTHER" id="PTHR42905">
    <property type="entry name" value="PHOSPHOENOLPYRUVATE CARBOXYLASE"/>
    <property type="match status" value="1"/>
</dbReference>
<dbReference type="InterPro" id="IPR015813">
    <property type="entry name" value="Pyrv/PenolPyrv_kinase-like_dom"/>
</dbReference>
<dbReference type="KEGG" id="pter:C2L65_35485"/>
<evidence type="ECO:0000313" key="1">
    <source>
        <dbReference type="EMBL" id="AUT66122.1"/>
    </source>
</evidence>
<dbReference type="Gene3D" id="3.20.20.60">
    <property type="entry name" value="Phosphoenolpyruvate-binding domains"/>
    <property type="match status" value="1"/>
</dbReference>
<dbReference type="InterPro" id="IPR040442">
    <property type="entry name" value="Pyrv_kinase-like_dom_sf"/>
</dbReference>
<accession>A0A2I8F374</accession>
<sequence length="268" mass="28163">MTNVVATFRELHVNTTPLRLPNAWDAGSARVFESVGATAIATTSAGVAWALGYQDGRILPVDELLGAASRMTRVLEVPLSFDIENGYSDDPKAVADTVARLIDLGVAGINVEDGSDTPSLLASKIDAIRTSAARSGADIFINARCDVFLARLVEDSRLAEESITRGKLYASAGADGLFLPGLLNAGDITTAVASVSLPLNVMAWPGLADAIELGKLGVRRLSAGSGISQALWGKAELLAKNFLNSGRSEAVFEGAMSYPQLQALFNRK</sequence>
<keyword evidence="1" id="KW-0670">Pyruvate</keyword>
<protein>
    <submittedName>
        <fullName evidence="1">Isocitrate lyase/phosphoenolpyruvate mutase family protein</fullName>
    </submittedName>
</protein>
<evidence type="ECO:0000313" key="2">
    <source>
        <dbReference type="Proteomes" id="UP000243502"/>
    </source>
</evidence>
<dbReference type="Pfam" id="PF13714">
    <property type="entry name" value="PEP_mutase"/>
    <property type="match status" value="1"/>
</dbReference>
<dbReference type="CDD" id="cd00377">
    <property type="entry name" value="ICL_PEPM"/>
    <property type="match status" value="1"/>
</dbReference>
<gene>
    <name evidence="1" type="ORF">C2L65_35485</name>
</gene>
<reference evidence="1 2" key="1">
    <citation type="submission" date="2018-01" db="EMBL/GenBank/DDBJ databases">
        <title>Species boundaries and ecological features among Paraburkholderia terrae DSMZ17804T, P. hospita DSMZ17164T and P. caribensis DSMZ13236T.</title>
        <authorList>
            <person name="Pratama A.A."/>
        </authorList>
    </citation>
    <scope>NUCLEOTIDE SEQUENCE [LARGE SCALE GENOMIC DNA]</scope>
    <source>
        <strain evidence="1 2">DSM 17804</strain>
    </source>
</reference>
<dbReference type="InterPro" id="IPR039556">
    <property type="entry name" value="ICL/PEPM"/>
</dbReference>
<proteinExistence type="predicted"/>
<dbReference type="OrthoDB" id="9785398at2"/>
<dbReference type="GO" id="GO:0016829">
    <property type="term" value="F:lyase activity"/>
    <property type="evidence" value="ECO:0007669"/>
    <property type="project" value="UniProtKB-KW"/>
</dbReference>
<dbReference type="SUPFAM" id="SSF51621">
    <property type="entry name" value="Phosphoenolpyruvate/pyruvate domain"/>
    <property type="match status" value="1"/>
</dbReference>